<dbReference type="Pfam" id="PF03972">
    <property type="entry name" value="MmgE_PrpD_N"/>
    <property type="match status" value="1"/>
</dbReference>
<dbReference type="SUPFAM" id="SSF103378">
    <property type="entry name" value="2-methylcitrate dehydratase PrpD"/>
    <property type="match status" value="1"/>
</dbReference>
<evidence type="ECO:0000313" key="11">
    <source>
        <dbReference type="Proteomes" id="UP001500795"/>
    </source>
</evidence>
<dbReference type="EMBL" id="BAABCX010000001">
    <property type="protein sequence ID" value="GAA3533140.1"/>
    <property type="molecule type" value="Genomic_DNA"/>
</dbReference>
<dbReference type="InterPro" id="IPR045337">
    <property type="entry name" value="MmgE_PrpD_C"/>
</dbReference>
<organism evidence="10 11">
    <name type="scientific">Zobellella aerophila</name>
    <dbReference type="NCBI Taxonomy" id="870480"/>
    <lineage>
        <taxon>Bacteria</taxon>
        <taxon>Pseudomonadati</taxon>
        <taxon>Pseudomonadota</taxon>
        <taxon>Gammaproteobacteria</taxon>
        <taxon>Aeromonadales</taxon>
        <taxon>Aeromonadaceae</taxon>
        <taxon>Zobellella</taxon>
    </lineage>
</organism>
<keyword evidence="7" id="KW-0456">Lyase</keyword>
<accession>A0ABP6VCC3</accession>
<dbReference type="NCBIfam" id="NF006943">
    <property type="entry name" value="PRK09425.1"/>
    <property type="match status" value="1"/>
</dbReference>
<name>A0ABP6VCC3_9GAMM</name>
<dbReference type="InterPro" id="IPR045336">
    <property type="entry name" value="MmgE_PrpD_N"/>
</dbReference>
<dbReference type="NCBIfam" id="TIGR02330">
    <property type="entry name" value="prpD"/>
    <property type="match status" value="1"/>
</dbReference>
<dbReference type="Pfam" id="PF19305">
    <property type="entry name" value="MmgE_PrpD_C"/>
    <property type="match status" value="1"/>
</dbReference>
<dbReference type="InterPro" id="IPR036148">
    <property type="entry name" value="MmgE/PrpD_sf"/>
</dbReference>
<evidence type="ECO:0000256" key="2">
    <source>
        <dbReference type="ARBA" id="ARBA00005026"/>
    </source>
</evidence>
<evidence type="ECO:0000256" key="4">
    <source>
        <dbReference type="ARBA" id="ARBA00013124"/>
    </source>
</evidence>
<sequence length="483" mass="53836">MSANFDLNQRPEPDQLLVAIADYVVNADIASTEAYNTARHCLMDTLGCGLLALRFPECTKHLGPLVPGTTVRHGARVPGTSHELDPVTAAFNIGCIIRWLDFNDTWLAAEWGHPSDNLGGILATADYLSRVAVARGRPPLTMKEVLTAMIKAHEIQGVLALENSFNRVGLDHVLLVRVASTAVVTRMLGGNREQIVDALSQAWVDGCSLRTYRHAPNAGSRKSWAAGDATARAVRLAMITMKGEMGLPSVLTAPKWGFYDVLFKGEAFKVKQPLASYVMENVLFKISFPAEFHAQTAVECAVHLYPQVKGRIDDIDRIRIHTHESAVRIISKVGALANPADRDHCLQYMVAVPLLYGDLVAEHYEDSFHLGDARIDLLRDKMEVVEEPRYSAEYLQADKRAIANAIQIFFKDGTSTEKVEVEYPIGHRRRRDEGIPVLERKFMRNLQTRFPEGHCRQILSLCLDQKRLEATPVNEFMALFVIN</sequence>
<feature type="domain" description="MmgE/PrpD N-terminal" evidence="8">
    <location>
        <begin position="19"/>
        <end position="269"/>
    </location>
</feature>
<evidence type="ECO:0000256" key="6">
    <source>
        <dbReference type="ARBA" id="ARBA00022532"/>
    </source>
</evidence>
<keyword evidence="11" id="KW-1185">Reference proteome</keyword>
<evidence type="ECO:0000259" key="9">
    <source>
        <dbReference type="Pfam" id="PF19305"/>
    </source>
</evidence>
<proteinExistence type="inferred from homology"/>
<dbReference type="Proteomes" id="UP001500795">
    <property type="component" value="Unassembled WGS sequence"/>
</dbReference>
<comment type="catalytic activity">
    <reaction evidence="1">
        <text>(2S,3S)-2-methylcitrate = 2-methyl-cis-aconitate + H2O</text>
        <dbReference type="Rhea" id="RHEA:17725"/>
        <dbReference type="ChEBI" id="CHEBI:15377"/>
        <dbReference type="ChEBI" id="CHEBI:57872"/>
        <dbReference type="ChEBI" id="CHEBI:58853"/>
        <dbReference type="EC" id="4.2.1.79"/>
    </reaction>
</comment>
<evidence type="ECO:0000259" key="8">
    <source>
        <dbReference type="Pfam" id="PF03972"/>
    </source>
</evidence>
<dbReference type="InterPro" id="IPR012705">
    <property type="entry name" value="2Me_IsoCit_deHydtase_PrpD"/>
</dbReference>
<protein>
    <recommendedName>
        <fullName evidence="5">2-methylcitrate dehydratase</fullName>
        <ecNumber evidence="4">4.2.1.79</ecNumber>
    </recommendedName>
</protein>
<comment type="similarity">
    <text evidence="3">Belongs to the PrpD family.</text>
</comment>
<evidence type="ECO:0000256" key="3">
    <source>
        <dbReference type="ARBA" id="ARBA00006174"/>
    </source>
</evidence>
<gene>
    <name evidence="10" type="ORF">GCM10022394_10640</name>
</gene>
<dbReference type="InterPro" id="IPR005656">
    <property type="entry name" value="MmgE_PrpD"/>
</dbReference>
<dbReference type="EC" id="4.2.1.79" evidence="4"/>
<dbReference type="InterPro" id="IPR042188">
    <property type="entry name" value="MmgE/PrpD_sf_2"/>
</dbReference>
<dbReference type="RefSeq" id="WP_344955487.1">
    <property type="nucleotide sequence ID" value="NZ_BAABCX010000001.1"/>
</dbReference>
<dbReference type="Gene3D" id="1.10.4100.10">
    <property type="entry name" value="2-methylcitrate dehydratase PrpD"/>
    <property type="match status" value="1"/>
</dbReference>
<evidence type="ECO:0000256" key="1">
    <source>
        <dbReference type="ARBA" id="ARBA00000096"/>
    </source>
</evidence>
<keyword evidence="6" id="KW-0816">Tricarboxylic acid cycle</keyword>
<comment type="caution">
    <text evidence="10">The sequence shown here is derived from an EMBL/GenBank/DDBJ whole genome shotgun (WGS) entry which is preliminary data.</text>
</comment>
<dbReference type="PANTHER" id="PTHR16943:SF8">
    <property type="entry name" value="2-METHYLCITRATE DEHYDRATASE"/>
    <property type="match status" value="1"/>
</dbReference>
<dbReference type="Gene3D" id="3.30.1330.120">
    <property type="entry name" value="2-methylcitrate dehydratase PrpD"/>
    <property type="match status" value="1"/>
</dbReference>
<evidence type="ECO:0000256" key="5">
    <source>
        <dbReference type="ARBA" id="ARBA00017240"/>
    </source>
</evidence>
<dbReference type="InterPro" id="IPR042183">
    <property type="entry name" value="MmgE/PrpD_sf_1"/>
</dbReference>
<comment type="pathway">
    <text evidence="2">Organic acid metabolism; propanoate degradation.</text>
</comment>
<feature type="domain" description="MmgE/PrpD C-terminal" evidence="9">
    <location>
        <begin position="288"/>
        <end position="465"/>
    </location>
</feature>
<evidence type="ECO:0000313" key="10">
    <source>
        <dbReference type="EMBL" id="GAA3533140.1"/>
    </source>
</evidence>
<evidence type="ECO:0000256" key="7">
    <source>
        <dbReference type="ARBA" id="ARBA00023239"/>
    </source>
</evidence>
<reference evidence="11" key="1">
    <citation type="journal article" date="2019" name="Int. J. Syst. Evol. Microbiol.">
        <title>The Global Catalogue of Microorganisms (GCM) 10K type strain sequencing project: providing services to taxonomists for standard genome sequencing and annotation.</title>
        <authorList>
            <consortium name="The Broad Institute Genomics Platform"/>
            <consortium name="The Broad Institute Genome Sequencing Center for Infectious Disease"/>
            <person name="Wu L."/>
            <person name="Ma J."/>
        </authorList>
    </citation>
    <scope>NUCLEOTIDE SEQUENCE [LARGE SCALE GENOMIC DNA]</scope>
    <source>
        <strain evidence="11">JCM 17110</strain>
    </source>
</reference>
<dbReference type="PANTHER" id="PTHR16943">
    <property type="entry name" value="2-METHYLCITRATE DEHYDRATASE-RELATED"/>
    <property type="match status" value="1"/>
</dbReference>